<evidence type="ECO:0000256" key="4">
    <source>
        <dbReference type="ARBA" id="ARBA00022691"/>
    </source>
</evidence>
<comment type="catalytic activity">
    <reaction evidence="6">
        <text>a fatty acyl-[ACP] + S-adenosyl-L-methionine = an N-acyl-L-homoserine lactone + S-methyl-5'-thioadenosine + holo-[ACP] + H(+)</text>
        <dbReference type="Rhea" id="RHEA:10096"/>
        <dbReference type="Rhea" id="RHEA-COMP:9685"/>
        <dbReference type="Rhea" id="RHEA-COMP:14125"/>
        <dbReference type="ChEBI" id="CHEBI:15378"/>
        <dbReference type="ChEBI" id="CHEBI:17509"/>
        <dbReference type="ChEBI" id="CHEBI:55474"/>
        <dbReference type="ChEBI" id="CHEBI:59789"/>
        <dbReference type="ChEBI" id="CHEBI:64479"/>
        <dbReference type="ChEBI" id="CHEBI:138651"/>
        <dbReference type="EC" id="2.3.1.184"/>
    </reaction>
</comment>
<dbReference type="PRINTS" id="PR01549">
    <property type="entry name" value="AUTOINDCRSYN"/>
</dbReference>
<dbReference type="EC" id="2.3.1.184" evidence="1"/>
<dbReference type="OrthoDB" id="6169313at2"/>
<dbReference type="InterPro" id="IPR018311">
    <property type="entry name" value="Autoind_synth_CS"/>
</dbReference>
<dbReference type="PANTHER" id="PTHR39322:SF1">
    <property type="entry name" value="ISOVALERYL-HOMOSERINE LACTONE SYNTHASE"/>
    <property type="match status" value="1"/>
</dbReference>
<keyword evidence="4" id="KW-0949">S-adenosyl-L-methionine</keyword>
<dbReference type="GO" id="GO:0009372">
    <property type="term" value="P:quorum sensing"/>
    <property type="evidence" value="ECO:0007669"/>
    <property type="project" value="UniProtKB-KW"/>
</dbReference>
<dbReference type="InterPro" id="IPR016181">
    <property type="entry name" value="Acyl_CoA_acyltransferase"/>
</dbReference>
<protein>
    <recommendedName>
        <fullName evidence="1">acyl-homoserine-lactone synthase</fullName>
        <ecNumber evidence="1">2.3.1.184</ecNumber>
    </recommendedName>
</protein>
<dbReference type="Proteomes" id="UP000279275">
    <property type="component" value="Unassembled WGS sequence"/>
</dbReference>
<dbReference type="PROSITE" id="PS00949">
    <property type="entry name" value="AUTOINDUCER_SYNTH_1"/>
    <property type="match status" value="1"/>
</dbReference>
<dbReference type="GO" id="GO:0061579">
    <property type="term" value="F:N-acyl homoserine lactone synthase activity"/>
    <property type="evidence" value="ECO:0007669"/>
    <property type="project" value="UniProtKB-EC"/>
</dbReference>
<dbReference type="RefSeq" id="WP_122190169.1">
    <property type="nucleotide sequence ID" value="NZ_RFFH01000011.1"/>
</dbReference>
<evidence type="ECO:0000256" key="1">
    <source>
        <dbReference type="ARBA" id="ARBA00012340"/>
    </source>
</evidence>
<evidence type="ECO:0000256" key="2">
    <source>
        <dbReference type="ARBA" id="ARBA00022654"/>
    </source>
</evidence>
<evidence type="ECO:0000313" key="8">
    <source>
        <dbReference type="Proteomes" id="UP000279275"/>
    </source>
</evidence>
<dbReference type="SUPFAM" id="SSF55729">
    <property type="entry name" value="Acyl-CoA N-acyltransferases (Nat)"/>
    <property type="match status" value="1"/>
</dbReference>
<keyword evidence="2" id="KW-0673">Quorum sensing</keyword>
<name>A0A3M2KX21_9NOCA</name>
<sequence>MNSTGITRSDPRADPEHTAALLGVEVVTGDRISPDLLDAMFRLRNEVFHRRLNWKVQSRNGREFDEFDRLAPHYVLVVDNCTAELLGSCRLLPTTGPYMIRDVFPQSLGDLRSPAHPQIWELSRLVVSPGQPFAGPRFGPVATLVVDAAVRCLAGLGARELVVFSHLDVERKFRNTGYPVTRLADPITIEAKLCTAYSMPVPAAAP</sequence>
<dbReference type="InterPro" id="IPR001690">
    <property type="entry name" value="Autoind_synthase"/>
</dbReference>
<dbReference type="GO" id="GO:0007165">
    <property type="term" value="P:signal transduction"/>
    <property type="evidence" value="ECO:0007669"/>
    <property type="project" value="TreeGrafter"/>
</dbReference>
<dbReference type="Pfam" id="PF00765">
    <property type="entry name" value="Autoind_synth"/>
    <property type="match status" value="1"/>
</dbReference>
<dbReference type="PROSITE" id="PS51187">
    <property type="entry name" value="AUTOINDUCER_SYNTH_2"/>
    <property type="match status" value="1"/>
</dbReference>
<dbReference type="PANTHER" id="PTHR39322">
    <property type="entry name" value="ACYL-HOMOSERINE-LACTONE SYNTHASE"/>
    <property type="match status" value="1"/>
</dbReference>
<keyword evidence="3 7" id="KW-0808">Transferase</keyword>
<keyword evidence="8" id="KW-1185">Reference proteome</keyword>
<keyword evidence="5" id="KW-0071">Autoinducer synthesis</keyword>
<dbReference type="Gene3D" id="3.40.630.30">
    <property type="match status" value="1"/>
</dbReference>
<dbReference type="EMBL" id="RFFH01000011">
    <property type="protein sequence ID" value="RMI30097.1"/>
    <property type="molecule type" value="Genomic_DNA"/>
</dbReference>
<evidence type="ECO:0000256" key="3">
    <source>
        <dbReference type="ARBA" id="ARBA00022679"/>
    </source>
</evidence>
<dbReference type="AlphaFoldDB" id="A0A3M2KX21"/>
<reference evidence="7 8" key="1">
    <citation type="submission" date="2018-10" db="EMBL/GenBank/DDBJ databases">
        <title>Isolation from cow dung.</title>
        <authorList>
            <person name="Ling L."/>
        </authorList>
    </citation>
    <scope>NUCLEOTIDE SEQUENCE [LARGE SCALE GENOMIC DNA]</scope>
    <source>
        <strain evidence="7 8">NEAU-LL90</strain>
    </source>
</reference>
<organism evidence="7 8">
    <name type="scientific">Nocardia stercoris</name>
    <dbReference type="NCBI Taxonomy" id="2483361"/>
    <lineage>
        <taxon>Bacteria</taxon>
        <taxon>Bacillati</taxon>
        <taxon>Actinomycetota</taxon>
        <taxon>Actinomycetes</taxon>
        <taxon>Mycobacteriales</taxon>
        <taxon>Nocardiaceae</taxon>
        <taxon>Nocardia</taxon>
    </lineage>
</organism>
<comment type="caution">
    <text evidence="7">The sequence shown here is derived from an EMBL/GenBank/DDBJ whole genome shotgun (WGS) entry which is preliminary data.</text>
</comment>
<evidence type="ECO:0000256" key="5">
    <source>
        <dbReference type="ARBA" id="ARBA00022929"/>
    </source>
</evidence>
<gene>
    <name evidence="7" type="ORF">EBN03_22995</name>
</gene>
<evidence type="ECO:0000256" key="6">
    <source>
        <dbReference type="ARBA" id="ARBA00048576"/>
    </source>
</evidence>
<accession>A0A3M2KX21</accession>
<evidence type="ECO:0000313" key="7">
    <source>
        <dbReference type="EMBL" id="RMI30097.1"/>
    </source>
</evidence>
<proteinExistence type="predicted"/>